<organism evidence="2 3">
    <name type="scientific">Desmophyllum pertusum</name>
    <dbReference type="NCBI Taxonomy" id="174260"/>
    <lineage>
        <taxon>Eukaryota</taxon>
        <taxon>Metazoa</taxon>
        <taxon>Cnidaria</taxon>
        <taxon>Anthozoa</taxon>
        <taxon>Hexacorallia</taxon>
        <taxon>Scleractinia</taxon>
        <taxon>Caryophylliina</taxon>
        <taxon>Caryophylliidae</taxon>
        <taxon>Desmophyllum</taxon>
    </lineage>
</organism>
<feature type="region of interest" description="Disordered" evidence="1">
    <location>
        <begin position="65"/>
        <end position="101"/>
    </location>
</feature>
<proteinExistence type="predicted"/>
<name>A0A9W9YPX6_9CNID</name>
<evidence type="ECO:0000313" key="2">
    <source>
        <dbReference type="EMBL" id="KAJ7362025.1"/>
    </source>
</evidence>
<keyword evidence="3" id="KW-1185">Reference proteome</keyword>
<dbReference type="EMBL" id="MU827307">
    <property type="protein sequence ID" value="KAJ7362025.1"/>
    <property type="molecule type" value="Genomic_DNA"/>
</dbReference>
<feature type="region of interest" description="Disordered" evidence="1">
    <location>
        <begin position="1"/>
        <end position="53"/>
    </location>
</feature>
<accession>A0A9W9YPX6</accession>
<evidence type="ECO:0000256" key="1">
    <source>
        <dbReference type="SAM" id="MobiDB-lite"/>
    </source>
</evidence>
<comment type="caution">
    <text evidence="2">The sequence shown here is derived from an EMBL/GenBank/DDBJ whole genome shotgun (WGS) entry which is preliminary data.</text>
</comment>
<protein>
    <submittedName>
        <fullName evidence="2">Uncharacterized protein</fullName>
    </submittedName>
</protein>
<sequence length="172" mass="19205">MASAYQSTTVAKEEREDSRGTGFCNPFHGRRHHDLENGHQEREGTSGDEAVGERNDRVNQWLFPRCVSRQDGQTDDTGSAVPTPAGSELHVPSATETVPPSKLNRAQTLKKKIIKGTENFFGLGDSEEQHDHLQRNGPRERSGITISVMVNWLKPLRTQLITSLNRPNKVVH</sequence>
<reference evidence="2" key="1">
    <citation type="submission" date="2023-01" db="EMBL/GenBank/DDBJ databases">
        <title>Genome assembly of the deep-sea coral Lophelia pertusa.</title>
        <authorList>
            <person name="Herrera S."/>
            <person name="Cordes E."/>
        </authorList>
    </citation>
    <scope>NUCLEOTIDE SEQUENCE</scope>
    <source>
        <strain evidence="2">USNM1676648</strain>
        <tissue evidence="2">Polyp</tissue>
    </source>
</reference>
<gene>
    <name evidence="2" type="ORF">OS493_013113</name>
</gene>
<feature type="compositionally biased region" description="Basic and acidic residues" evidence="1">
    <location>
        <begin position="33"/>
        <end position="53"/>
    </location>
</feature>
<dbReference type="AlphaFoldDB" id="A0A9W9YPX6"/>
<evidence type="ECO:0000313" key="3">
    <source>
        <dbReference type="Proteomes" id="UP001163046"/>
    </source>
</evidence>
<feature type="compositionally biased region" description="Polar residues" evidence="1">
    <location>
        <begin position="1"/>
        <end position="10"/>
    </location>
</feature>
<dbReference type="Proteomes" id="UP001163046">
    <property type="component" value="Unassembled WGS sequence"/>
</dbReference>